<dbReference type="PROSITE" id="PS51259">
    <property type="entry name" value="MHD2"/>
    <property type="match status" value="1"/>
</dbReference>
<feature type="compositionally biased region" description="Low complexity" evidence="1">
    <location>
        <begin position="329"/>
        <end position="354"/>
    </location>
</feature>
<dbReference type="OMA" id="FSCIDMA"/>
<dbReference type="VEuPathDB" id="AmoebaDB:NAEGRDRAFT_53534"/>
<feature type="compositionally biased region" description="Low complexity" evidence="1">
    <location>
        <begin position="159"/>
        <end position="184"/>
    </location>
</feature>
<keyword evidence="4" id="KW-1185">Reference proteome</keyword>
<feature type="region of interest" description="Disordered" evidence="1">
    <location>
        <begin position="152"/>
        <end position="186"/>
    </location>
</feature>
<feature type="region of interest" description="Disordered" evidence="1">
    <location>
        <begin position="1"/>
        <end position="33"/>
    </location>
</feature>
<gene>
    <name evidence="3" type="ORF">NAEGRDRAFT_53534</name>
</gene>
<proteinExistence type="predicted"/>
<dbReference type="InParanoid" id="D2VZM2"/>
<organism evidence="4">
    <name type="scientific">Naegleria gruberi</name>
    <name type="common">Amoeba</name>
    <dbReference type="NCBI Taxonomy" id="5762"/>
    <lineage>
        <taxon>Eukaryota</taxon>
        <taxon>Discoba</taxon>
        <taxon>Heterolobosea</taxon>
        <taxon>Tetramitia</taxon>
        <taxon>Eutetramitia</taxon>
        <taxon>Vahlkampfiidae</taxon>
        <taxon>Naegleria</taxon>
    </lineage>
</organism>
<dbReference type="AlphaFoldDB" id="D2VZM2"/>
<evidence type="ECO:0000259" key="2">
    <source>
        <dbReference type="PROSITE" id="PS51259"/>
    </source>
</evidence>
<accession>D2VZM2</accession>
<name>D2VZM2_NAEGR</name>
<reference evidence="3 4" key="1">
    <citation type="journal article" date="2010" name="Cell">
        <title>The genome of Naegleria gruberi illuminates early eukaryotic versatility.</title>
        <authorList>
            <person name="Fritz-Laylin L.K."/>
            <person name="Prochnik S.E."/>
            <person name="Ginger M.L."/>
            <person name="Dacks J.B."/>
            <person name="Carpenter M.L."/>
            <person name="Field M.C."/>
            <person name="Kuo A."/>
            <person name="Paredez A."/>
            <person name="Chapman J."/>
            <person name="Pham J."/>
            <person name="Shu S."/>
            <person name="Neupane R."/>
            <person name="Cipriano M."/>
            <person name="Mancuso J."/>
            <person name="Tu H."/>
            <person name="Salamov A."/>
            <person name="Lindquist E."/>
            <person name="Shapiro H."/>
            <person name="Lucas S."/>
            <person name="Grigoriev I.V."/>
            <person name="Cande W.Z."/>
            <person name="Fulton C."/>
            <person name="Rokhsar D.S."/>
            <person name="Dawson S.C."/>
        </authorList>
    </citation>
    <scope>NUCLEOTIDE SEQUENCE [LARGE SCALE GENOMIC DNA]</scope>
    <source>
        <strain evidence="3 4">NEG-M</strain>
    </source>
</reference>
<feature type="region of interest" description="Disordered" evidence="1">
    <location>
        <begin position="273"/>
        <end position="354"/>
    </location>
</feature>
<protein>
    <submittedName>
        <fullName evidence="3">Predicted protein</fullName>
    </submittedName>
</protein>
<evidence type="ECO:0000256" key="1">
    <source>
        <dbReference type="SAM" id="MobiDB-lite"/>
    </source>
</evidence>
<dbReference type="KEGG" id="ngr:NAEGRDRAFT_53534"/>
<feature type="compositionally biased region" description="Polar residues" evidence="1">
    <location>
        <begin position="275"/>
        <end position="308"/>
    </location>
</feature>
<feature type="compositionally biased region" description="Polar residues" evidence="1">
    <location>
        <begin position="317"/>
        <end position="328"/>
    </location>
</feature>
<dbReference type="RefSeq" id="XP_002670428.1">
    <property type="nucleotide sequence ID" value="XM_002670382.1"/>
</dbReference>
<dbReference type="GeneID" id="8857601"/>
<dbReference type="Proteomes" id="UP000006671">
    <property type="component" value="Unassembled WGS sequence"/>
</dbReference>
<dbReference type="OrthoDB" id="10258023at2759"/>
<dbReference type="InterPro" id="IPR014772">
    <property type="entry name" value="Munc13_dom-2"/>
</dbReference>
<sequence length="1255" mass="143024">MNQHSRSTRSSSTPTHSNTTTRQPQQQQQQQSILPQYKDVIDKVNEPLSLIYFESSSDAKAAKRTLNWGLYFYEHGEYIKSREALIKCGEVISKINSKLSTINNNNGSTISLSSTTSQGNTELVQVGKDLLYRIILLVECLDKIMKAKHQQSIVKNQATNSPPKTTSKPNSTPTNSSSSSSSSTQGTLSRISSGIFSTITSNFTSIKSNLQKEGSSLNNTNGNNGSNSKLIQLFNNVGNVLKKPKEEVAIPNLADSYVQDQYVFVEFIDEKKPNEQQQHVHSNLTNSPNDGNIPPLQQVSSSRDSLSKLQKRLQTVMKGSSTTTNTSLQHQQPQQQQQVNLTGSGSSLSASSLPGPIRLSLDALQTSASATSPNGEVKRGPQTSRLKSFIQYMEERSGTWSPETISEEEVREMVRVLNENLKILSTSSNYKTMGILAQMYDQIRPYKKQVLKELSSQSTKDKSKKILMLKKIISIAFSTKMVNHYISKEENYTTLQENFLQYFELDLFTLHLLNIYAAAENFDHTNFCLSHLVANIELFSQAINDVNQYQVEKRQIYKQVDELIFGHLRNRIIELKWCFGVDTFAYVTNDFDSDALESLELLLKCLDGWLKIKTQMGDYSVNNRPTIAAILTECLAHFVRKLYILNREMISNNLKQSPHLRGFFLEASFDMNLSTFVVDETKQLCSRFASYFDKYFENTAQFKDIVAVEFSKHLSVEVKAFCQEALKYQQACMEQAKKNKFLRVYFNDLNLGVLNKLVSHFVTKYRILQELSPCVKDFEIESFYEIVSMCITVATPNRLKDFYSKVMSMDTLDKPIDKTVLYTFSCIDMANASLKPIHMIYNLDTLIRNGNDKYLSFLTLHFEAIRPTISEYLQLMLNRCKYELSKVQGNVHDRIRLACIAFNNVNGLFMYAKDILQQFNSSVCDQLLEDYDRKVNPEEESDQFNINILQEKLIQVYDFPSVKSITNEIRMVTTDMAFFIADWLYNMNEQRFEAIFNIASNGSPQEKLFIFLSSLDRFFMHLSDNLYLELLHEVLRHLYVIYVQKLVRNKLLGYKQKSPLNASELLSPITGMDGATPFSPNTSPVPSHFPTFESSQKVTVQLCLDGLKDLFNASGEGLDSKFLDQQSRELDILILIYNDETDILINLYENLIGERVDDKYLTSLYQRLAPQSPNLNMPSSVSMPSLDDSDSISIASSSSSTDSFILLSLQEAISSKRKNSDFLSPELILLLLNQRKKDRTARSYARRRLKELKEK</sequence>
<evidence type="ECO:0000313" key="3">
    <source>
        <dbReference type="EMBL" id="EFC37684.1"/>
    </source>
</evidence>
<dbReference type="EMBL" id="GG738915">
    <property type="protein sequence ID" value="EFC37684.1"/>
    <property type="molecule type" value="Genomic_DNA"/>
</dbReference>
<evidence type="ECO:0000313" key="4">
    <source>
        <dbReference type="Proteomes" id="UP000006671"/>
    </source>
</evidence>
<feature type="compositionally biased region" description="Low complexity" evidence="1">
    <location>
        <begin position="1"/>
        <end position="31"/>
    </location>
</feature>
<feature type="domain" description="MHD2" evidence="2">
    <location>
        <begin position="1005"/>
        <end position="1148"/>
    </location>
</feature>